<dbReference type="SUPFAM" id="SSF51905">
    <property type="entry name" value="FAD/NAD(P)-binding domain"/>
    <property type="match status" value="1"/>
</dbReference>
<reference evidence="4 5" key="1">
    <citation type="submission" date="2018-11" db="EMBL/GenBank/DDBJ databases">
        <authorList>
            <consortium name="Pathogen Informatics"/>
        </authorList>
    </citation>
    <scope>NUCLEOTIDE SEQUENCE [LARGE SCALE GENOMIC DNA]</scope>
</reference>
<keyword evidence="2" id="KW-0560">Oxidoreductase</keyword>
<dbReference type="OrthoDB" id="9982100at2759"/>
<keyword evidence="5" id="KW-1185">Reference proteome</keyword>
<evidence type="ECO:0000313" key="4">
    <source>
        <dbReference type="EMBL" id="VDK28672.1"/>
    </source>
</evidence>
<dbReference type="GO" id="GO:0016491">
    <property type="term" value="F:oxidoreductase activity"/>
    <property type="evidence" value="ECO:0007669"/>
    <property type="project" value="UniProtKB-KW"/>
</dbReference>
<dbReference type="InterPro" id="IPR050281">
    <property type="entry name" value="Flavin_monoamine_oxidase"/>
</dbReference>
<dbReference type="PANTHER" id="PTHR10742:SF386">
    <property type="entry name" value="LYSINE-SPECIFIC HISTONE DEMETHYLASE 1A"/>
    <property type="match status" value="1"/>
</dbReference>
<evidence type="ECO:0000256" key="1">
    <source>
        <dbReference type="ARBA" id="ARBA00005995"/>
    </source>
</evidence>
<dbReference type="EMBL" id="UYRT01000755">
    <property type="protein sequence ID" value="VDK28672.1"/>
    <property type="molecule type" value="Genomic_DNA"/>
</dbReference>
<evidence type="ECO:0000259" key="3">
    <source>
        <dbReference type="Pfam" id="PF01593"/>
    </source>
</evidence>
<evidence type="ECO:0000256" key="2">
    <source>
        <dbReference type="ARBA" id="ARBA00023002"/>
    </source>
</evidence>
<dbReference type="InterPro" id="IPR002937">
    <property type="entry name" value="Amino_oxidase"/>
</dbReference>
<dbReference type="InterPro" id="IPR036188">
    <property type="entry name" value="FAD/NAD-bd_sf"/>
</dbReference>
<dbReference type="Pfam" id="PF01593">
    <property type="entry name" value="Amino_oxidase"/>
    <property type="match status" value="1"/>
</dbReference>
<dbReference type="GO" id="GO:0006338">
    <property type="term" value="P:chromatin remodeling"/>
    <property type="evidence" value="ECO:0007669"/>
    <property type="project" value="TreeGrafter"/>
</dbReference>
<dbReference type="GO" id="GO:0003682">
    <property type="term" value="F:chromatin binding"/>
    <property type="evidence" value="ECO:0007669"/>
    <property type="project" value="TreeGrafter"/>
</dbReference>
<comment type="similarity">
    <text evidence="1">Belongs to the flavin monoamine oxidase family.</text>
</comment>
<feature type="domain" description="Amine oxidase" evidence="3">
    <location>
        <begin position="1"/>
        <end position="229"/>
    </location>
</feature>
<dbReference type="AlphaFoldDB" id="A0A3P6NW16"/>
<proteinExistence type="inferred from homology"/>
<name>A0A3P6NW16_9BILA</name>
<organism evidence="4 5">
    <name type="scientific">Gongylonema pulchrum</name>
    <dbReference type="NCBI Taxonomy" id="637853"/>
    <lineage>
        <taxon>Eukaryota</taxon>
        <taxon>Metazoa</taxon>
        <taxon>Ecdysozoa</taxon>
        <taxon>Nematoda</taxon>
        <taxon>Chromadorea</taxon>
        <taxon>Rhabditida</taxon>
        <taxon>Spirurina</taxon>
        <taxon>Spiruromorpha</taxon>
        <taxon>Spiruroidea</taxon>
        <taxon>Gongylonematidae</taxon>
        <taxon>Gongylonema</taxon>
    </lineage>
</organism>
<protein>
    <recommendedName>
        <fullName evidence="3">Amine oxidase domain-containing protein</fullName>
    </recommendedName>
</protein>
<feature type="non-terminal residue" evidence="4">
    <location>
        <position position="229"/>
    </location>
</feature>
<evidence type="ECO:0000313" key="5">
    <source>
        <dbReference type="Proteomes" id="UP000271098"/>
    </source>
</evidence>
<dbReference type="GO" id="GO:0050660">
    <property type="term" value="F:flavin adenine dinucleotide binding"/>
    <property type="evidence" value="ECO:0007669"/>
    <property type="project" value="TreeGrafter"/>
</dbReference>
<gene>
    <name evidence="4" type="ORF">GPUH_LOCUS759</name>
</gene>
<sequence length="229" mass="25090">MSALLDALNENLNVELGQVVECIEYDCEGVAVTSSDGEEKTVYHADACLCTIPLGVLKRSAQNKDKAPRFDPALPQWKVDAINSMGFGLVNKVVLVFEKPFWENVSLFGYIPETVDKANRGEMFRFHALADKPVLIGLVSGEAAFALEAVPDEVTTAKAMSFLFNIFGPACPPKPLDVHITRWNMDNFTYGAFSFVPPGCDAGTYETLAKPLKDSNGCERIFFAGEHTN</sequence>
<dbReference type="SUPFAM" id="SSF54373">
    <property type="entry name" value="FAD-linked reductases, C-terminal domain"/>
    <property type="match status" value="1"/>
</dbReference>
<dbReference type="Gene3D" id="3.50.50.60">
    <property type="entry name" value="FAD/NAD(P)-binding domain"/>
    <property type="match status" value="1"/>
</dbReference>
<dbReference type="PANTHER" id="PTHR10742">
    <property type="entry name" value="FLAVIN MONOAMINE OXIDASE"/>
    <property type="match status" value="1"/>
</dbReference>
<accession>A0A3P6NW16</accession>
<dbReference type="Proteomes" id="UP000271098">
    <property type="component" value="Unassembled WGS sequence"/>
</dbReference>